<comment type="caution">
    <text evidence="1">The sequence shown here is derived from an EMBL/GenBank/DDBJ whole genome shotgun (WGS) entry which is preliminary data.</text>
</comment>
<protein>
    <submittedName>
        <fullName evidence="1">Uncharacterized protein</fullName>
    </submittedName>
</protein>
<sequence>MSLRVFRRRNGVLSKDHYNRIRLRLNGSKDGTAAARDARIRGLYGKTNGGQHPRIPDVILHDRWMTERGRKPLARRADCGHISNNKWLRNTQP</sequence>
<keyword evidence="2" id="KW-1185">Reference proteome</keyword>
<organism evidence="1 2">
    <name type="scientific">Synaphobranchus kaupii</name>
    <name type="common">Kaup's arrowtooth eel</name>
    <dbReference type="NCBI Taxonomy" id="118154"/>
    <lineage>
        <taxon>Eukaryota</taxon>
        <taxon>Metazoa</taxon>
        <taxon>Chordata</taxon>
        <taxon>Craniata</taxon>
        <taxon>Vertebrata</taxon>
        <taxon>Euteleostomi</taxon>
        <taxon>Actinopterygii</taxon>
        <taxon>Neopterygii</taxon>
        <taxon>Teleostei</taxon>
        <taxon>Anguilliformes</taxon>
        <taxon>Synaphobranchidae</taxon>
        <taxon>Synaphobranchus</taxon>
    </lineage>
</organism>
<evidence type="ECO:0000313" key="1">
    <source>
        <dbReference type="EMBL" id="KAJ8365925.1"/>
    </source>
</evidence>
<dbReference type="EMBL" id="JAINUF010000004">
    <property type="protein sequence ID" value="KAJ8365925.1"/>
    <property type="molecule type" value="Genomic_DNA"/>
</dbReference>
<dbReference type="AlphaFoldDB" id="A0A9Q1FUF4"/>
<reference evidence="1" key="1">
    <citation type="journal article" date="2023" name="Science">
        <title>Genome structures resolve the early diversification of teleost fishes.</title>
        <authorList>
            <person name="Parey E."/>
            <person name="Louis A."/>
            <person name="Montfort J."/>
            <person name="Bouchez O."/>
            <person name="Roques C."/>
            <person name="Iampietro C."/>
            <person name="Lluch J."/>
            <person name="Castinel A."/>
            <person name="Donnadieu C."/>
            <person name="Desvignes T."/>
            <person name="Floi Bucao C."/>
            <person name="Jouanno E."/>
            <person name="Wen M."/>
            <person name="Mejri S."/>
            <person name="Dirks R."/>
            <person name="Jansen H."/>
            <person name="Henkel C."/>
            <person name="Chen W.J."/>
            <person name="Zahm M."/>
            <person name="Cabau C."/>
            <person name="Klopp C."/>
            <person name="Thompson A.W."/>
            <person name="Robinson-Rechavi M."/>
            <person name="Braasch I."/>
            <person name="Lecointre G."/>
            <person name="Bobe J."/>
            <person name="Postlethwait J.H."/>
            <person name="Berthelot C."/>
            <person name="Roest Crollius H."/>
            <person name="Guiguen Y."/>
        </authorList>
    </citation>
    <scope>NUCLEOTIDE SEQUENCE</scope>
    <source>
        <strain evidence="1">WJC10195</strain>
    </source>
</reference>
<accession>A0A9Q1FUF4</accession>
<gene>
    <name evidence="1" type="ORF">SKAU_G00147560</name>
</gene>
<proteinExistence type="predicted"/>
<dbReference type="Proteomes" id="UP001152622">
    <property type="component" value="Chromosome 4"/>
</dbReference>
<evidence type="ECO:0000313" key="2">
    <source>
        <dbReference type="Proteomes" id="UP001152622"/>
    </source>
</evidence>
<name>A0A9Q1FUF4_SYNKA</name>